<sequence length="279" mass="30922">MKFGLVGTFGSARQMVDLAVEAERAGWDGFFTWDGISVGEVDTFDPWTLLGAIAVRTSTIRLGAMVFSLPRRRPWKVAREALTVDHLSGGRLVIPVGLGATDDGGYSRVSGDDVDRRTRAERLDDTLAILERAWTGEPFSYTGAQYQVRDLVFRPRPVQRPRIPVWVVASWPVPRSMQRAVRWDGVLPSRHGDPFEPFSAAELREVVAWTTEQRAAAGRTGSFDVVVEGVLPDDPSAAAERVEELAAAGVTWWIESRWEGEAATPERLLERARRGPPRA</sequence>
<keyword evidence="4" id="KW-0503">Monooxygenase</keyword>
<dbReference type="OrthoDB" id="5175259at2"/>
<dbReference type="InterPro" id="IPR036661">
    <property type="entry name" value="Luciferase-like_sf"/>
</dbReference>
<accession>A0A7J5ULY9</accession>
<dbReference type="Gene3D" id="3.20.20.30">
    <property type="entry name" value="Luciferase-like domain"/>
    <property type="match status" value="1"/>
</dbReference>
<evidence type="ECO:0000256" key="1">
    <source>
        <dbReference type="ARBA" id="ARBA00022630"/>
    </source>
</evidence>
<protein>
    <submittedName>
        <fullName evidence="6">LLM class flavin-dependent oxidoreductase</fullName>
    </submittedName>
</protein>
<comment type="caution">
    <text evidence="6">The sequence shown here is derived from an EMBL/GenBank/DDBJ whole genome shotgun (WGS) entry which is preliminary data.</text>
</comment>
<evidence type="ECO:0000256" key="4">
    <source>
        <dbReference type="ARBA" id="ARBA00023033"/>
    </source>
</evidence>
<evidence type="ECO:0000313" key="7">
    <source>
        <dbReference type="Proteomes" id="UP000451860"/>
    </source>
</evidence>
<dbReference type="PANTHER" id="PTHR42847">
    <property type="entry name" value="ALKANESULFONATE MONOOXYGENASE"/>
    <property type="match status" value="1"/>
</dbReference>
<feature type="domain" description="Luciferase-like" evidence="5">
    <location>
        <begin position="11"/>
        <end position="250"/>
    </location>
</feature>
<dbReference type="InterPro" id="IPR050172">
    <property type="entry name" value="SsuD_RutA_monooxygenase"/>
</dbReference>
<gene>
    <name evidence="6" type="ORF">GB883_14875</name>
</gene>
<evidence type="ECO:0000313" key="6">
    <source>
        <dbReference type="EMBL" id="KAE8763300.1"/>
    </source>
</evidence>
<keyword evidence="3" id="KW-0560">Oxidoreductase</keyword>
<evidence type="ECO:0000256" key="3">
    <source>
        <dbReference type="ARBA" id="ARBA00023002"/>
    </source>
</evidence>
<dbReference type="AlphaFoldDB" id="A0A7J5ULY9"/>
<dbReference type="RefSeq" id="WP_152203840.1">
    <property type="nucleotide sequence ID" value="NZ_VUKF01000036.1"/>
</dbReference>
<dbReference type="SUPFAM" id="SSF51679">
    <property type="entry name" value="Bacterial luciferase-like"/>
    <property type="match status" value="1"/>
</dbReference>
<keyword evidence="7" id="KW-1185">Reference proteome</keyword>
<evidence type="ECO:0000259" key="5">
    <source>
        <dbReference type="Pfam" id="PF00296"/>
    </source>
</evidence>
<organism evidence="6 7">
    <name type="scientific">Georgenia thermotolerans</name>
    <dbReference type="NCBI Taxonomy" id="527326"/>
    <lineage>
        <taxon>Bacteria</taxon>
        <taxon>Bacillati</taxon>
        <taxon>Actinomycetota</taxon>
        <taxon>Actinomycetes</taxon>
        <taxon>Micrococcales</taxon>
        <taxon>Bogoriellaceae</taxon>
        <taxon>Georgenia</taxon>
    </lineage>
</organism>
<keyword evidence="2" id="KW-0288">FMN</keyword>
<proteinExistence type="predicted"/>
<dbReference type="Pfam" id="PF00296">
    <property type="entry name" value="Bac_luciferase"/>
    <property type="match status" value="1"/>
</dbReference>
<dbReference type="Proteomes" id="UP000451860">
    <property type="component" value="Unassembled WGS sequence"/>
</dbReference>
<dbReference type="EMBL" id="WHJE01000081">
    <property type="protein sequence ID" value="KAE8763300.1"/>
    <property type="molecule type" value="Genomic_DNA"/>
</dbReference>
<keyword evidence="1" id="KW-0285">Flavoprotein</keyword>
<dbReference type="PANTHER" id="PTHR42847:SF4">
    <property type="entry name" value="ALKANESULFONATE MONOOXYGENASE-RELATED"/>
    <property type="match status" value="1"/>
</dbReference>
<dbReference type="GO" id="GO:0046306">
    <property type="term" value="P:alkanesulfonate catabolic process"/>
    <property type="evidence" value="ECO:0007669"/>
    <property type="project" value="TreeGrafter"/>
</dbReference>
<reference evidence="6 7" key="1">
    <citation type="submission" date="2019-10" db="EMBL/GenBank/DDBJ databases">
        <title>Georgenia wutianyii sp. nov. and Georgenia yuyongxinii sp. nov. isolated from plateau pika (Ochotona curzoniae) in the Qinghai-Tibet plateau of China.</title>
        <authorList>
            <person name="Tian Z."/>
        </authorList>
    </citation>
    <scope>NUCLEOTIDE SEQUENCE [LARGE SCALE GENOMIC DNA]</scope>
    <source>
        <strain evidence="6 7">DSM 21501</strain>
    </source>
</reference>
<dbReference type="InterPro" id="IPR011251">
    <property type="entry name" value="Luciferase-like_dom"/>
</dbReference>
<dbReference type="GO" id="GO:0008726">
    <property type="term" value="F:alkanesulfonate monooxygenase activity"/>
    <property type="evidence" value="ECO:0007669"/>
    <property type="project" value="TreeGrafter"/>
</dbReference>
<evidence type="ECO:0000256" key="2">
    <source>
        <dbReference type="ARBA" id="ARBA00022643"/>
    </source>
</evidence>
<name>A0A7J5ULY9_9MICO</name>